<evidence type="ECO:0000313" key="1">
    <source>
        <dbReference type="EMBL" id="TDO29067.1"/>
    </source>
</evidence>
<sequence length="94" mass="11150">MIEENELAVIEHYSTEELVRYIQRLVAEDFPKLVQLLYRLDISEAKLKETLALQKDTDAGILIAQMIINRLAQKKKSREEFARKNWDGSEEERW</sequence>
<gene>
    <name evidence="1" type="ORF">BC659_1149</name>
</gene>
<keyword evidence="2" id="KW-1185">Reference proteome</keyword>
<proteinExistence type="predicted"/>
<evidence type="ECO:0000313" key="2">
    <source>
        <dbReference type="Proteomes" id="UP000295741"/>
    </source>
</evidence>
<accession>A0A4R6J2D6</accession>
<dbReference type="EMBL" id="SNWP01000010">
    <property type="protein sequence ID" value="TDO29067.1"/>
    <property type="molecule type" value="Genomic_DNA"/>
</dbReference>
<dbReference type="Proteomes" id="UP000295741">
    <property type="component" value="Unassembled WGS sequence"/>
</dbReference>
<protein>
    <submittedName>
        <fullName evidence="1">Uncharacterized protein</fullName>
    </submittedName>
</protein>
<comment type="caution">
    <text evidence="1">The sequence shown here is derived from an EMBL/GenBank/DDBJ whole genome shotgun (WGS) entry which is preliminary data.</text>
</comment>
<dbReference type="AlphaFoldDB" id="A0A4R6J2D6"/>
<organism evidence="1 2">
    <name type="scientific">Sediminibacterium goheungense</name>
    <dbReference type="NCBI Taxonomy" id="1086393"/>
    <lineage>
        <taxon>Bacteria</taxon>
        <taxon>Pseudomonadati</taxon>
        <taxon>Bacteroidota</taxon>
        <taxon>Chitinophagia</taxon>
        <taxon>Chitinophagales</taxon>
        <taxon>Chitinophagaceae</taxon>
        <taxon>Sediminibacterium</taxon>
    </lineage>
</organism>
<name>A0A4R6J2D6_9BACT</name>
<reference evidence="1 2" key="1">
    <citation type="submission" date="2019-03" db="EMBL/GenBank/DDBJ databases">
        <title>Genomic Encyclopedia of Archaeal and Bacterial Type Strains, Phase II (KMG-II): from individual species to whole genera.</title>
        <authorList>
            <person name="Goeker M."/>
        </authorList>
    </citation>
    <scope>NUCLEOTIDE SEQUENCE [LARGE SCALE GENOMIC DNA]</scope>
    <source>
        <strain evidence="1 2">DSM 28323</strain>
    </source>
</reference>